<accession>A0A2I0KRZ8</accession>
<comment type="caution">
    <text evidence="1">The sequence shown here is derived from an EMBL/GenBank/DDBJ whole genome shotgun (WGS) entry which is preliminary data.</text>
</comment>
<keyword evidence="2" id="KW-1185">Reference proteome</keyword>
<organism evidence="1 2">
    <name type="scientific">Punica granatum</name>
    <name type="common">Pomegranate</name>
    <dbReference type="NCBI Taxonomy" id="22663"/>
    <lineage>
        <taxon>Eukaryota</taxon>
        <taxon>Viridiplantae</taxon>
        <taxon>Streptophyta</taxon>
        <taxon>Embryophyta</taxon>
        <taxon>Tracheophyta</taxon>
        <taxon>Spermatophyta</taxon>
        <taxon>Magnoliopsida</taxon>
        <taxon>eudicotyledons</taxon>
        <taxon>Gunneridae</taxon>
        <taxon>Pentapetalae</taxon>
        <taxon>rosids</taxon>
        <taxon>malvids</taxon>
        <taxon>Myrtales</taxon>
        <taxon>Lythraceae</taxon>
        <taxon>Punica</taxon>
    </lineage>
</organism>
<evidence type="ECO:0000313" key="1">
    <source>
        <dbReference type="EMBL" id="PKI70616.1"/>
    </source>
</evidence>
<reference evidence="1 2" key="1">
    <citation type="submission" date="2017-11" db="EMBL/GenBank/DDBJ databases">
        <title>De-novo sequencing of pomegranate (Punica granatum L.) genome.</title>
        <authorList>
            <person name="Akparov Z."/>
            <person name="Amiraslanov A."/>
            <person name="Hajiyeva S."/>
            <person name="Abbasov M."/>
            <person name="Kaur K."/>
            <person name="Hamwieh A."/>
            <person name="Solovyev V."/>
            <person name="Salamov A."/>
            <person name="Braich B."/>
            <person name="Kosarev P."/>
            <person name="Mahmoud A."/>
            <person name="Hajiyev E."/>
            <person name="Babayeva S."/>
            <person name="Izzatullayeva V."/>
            <person name="Mammadov A."/>
            <person name="Mammadov A."/>
            <person name="Sharifova S."/>
            <person name="Ojaghi J."/>
            <person name="Eynullazada K."/>
            <person name="Bayramov B."/>
            <person name="Abdulazimova A."/>
            <person name="Shahmuradov I."/>
        </authorList>
    </citation>
    <scope>NUCLEOTIDE SEQUENCE [LARGE SCALE GENOMIC DNA]</scope>
    <source>
        <strain evidence="2">cv. AG2017</strain>
        <tissue evidence="1">Leaf</tissue>
    </source>
</reference>
<sequence>MAGGAKAESPSMLVLLNFNGAVDPLSARPKAGAGDVVVAQENLPYHAIDAGWFDLSVIPNDGDGLEGVEWQIFIVSNADVRDRHLFIDGVIFLPFDRDKPLFDDEFQLLMPTSMRRSISPFTSLREPSKARTTVLLERTRLRSTFICFKVVTVYGPECGLSSGAALRAFGSRSLVGTSTFPRGRVADMRERRSRHLSFYDPKVEGG</sequence>
<dbReference type="EMBL" id="PGOL01000435">
    <property type="protein sequence ID" value="PKI70616.1"/>
    <property type="molecule type" value="Genomic_DNA"/>
</dbReference>
<name>A0A2I0KRZ8_PUNGR</name>
<protein>
    <submittedName>
        <fullName evidence="1">Uncharacterized protein</fullName>
    </submittedName>
</protein>
<dbReference type="AlphaFoldDB" id="A0A2I0KRZ8"/>
<evidence type="ECO:0000313" key="2">
    <source>
        <dbReference type="Proteomes" id="UP000233551"/>
    </source>
</evidence>
<proteinExistence type="predicted"/>
<dbReference type="Proteomes" id="UP000233551">
    <property type="component" value="Unassembled WGS sequence"/>
</dbReference>
<gene>
    <name evidence="1" type="ORF">CRG98_008990</name>
</gene>